<name>A0A653YR85_SPHMU</name>
<evidence type="ECO:0000313" key="1">
    <source>
        <dbReference type="EMBL" id="VXC45132.1"/>
    </source>
</evidence>
<dbReference type="RefSeq" id="WP_159333268.1">
    <property type="nucleotide sequence ID" value="NZ_JBPFQX010000015.1"/>
</dbReference>
<sequence length="180" mass="21215">MSNIIQLTVEPHVETYITTAFGKQLELSDNNQITVLLKNLMEPFSKVDPGKMRPSKKYSLGGFINIFVSDYLLKKHGGYISDENIKSFSKSVDLIIKQNMYSWCHAHNRPDEYVDYNIKRFLDFYGFSEDDLSFDNCKRWYYRERERMAKRKGEVKQGLLTIPLQLSVLEVKQEMQMVMF</sequence>
<evidence type="ECO:0000313" key="2">
    <source>
        <dbReference type="Proteomes" id="UP000432350"/>
    </source>
</evidence>
<gene>
    <name evidence="1" type="ORF">SPHINGO8BC_110262</name>
</gene>
<proteinExistence type="predicted"/>
<reference evidence="1 2" key="1">
    <citation type="submission" date="2019-10" db="EMBL/GenBank/DDBJ databases">
        <authorList>
            <person name="Karimi E."/>
        </authorList>
    </citation>
    <scope>NUCLEOTIDE SEQUENCE [LARGE SCALE GENOMIC DNA]</scope>
    <source>
        <strain evidence="1">Sphingobacterium sp. 8BC</strain>
    </source>
</reference>
<accession>A0A653YR85</accession>
<dbReference type="AlphaFoldDB" id="A0A653YR85"/>
<dbReference type="EMBL" id="CABWMV010000003">
    <property type="protein sequence ID" value="VXC45132.1"/>
    <property type="molecule type" value="Genomic_DNA"/>
</dbReference>
<organism evidence="1 2">
    <name type="scientific">Sphingobacterium multivorum</name>
    <dbReference type="NCBI Taxonomy" id="28454"/>
    <lineage>
        <taxon>Bacteria</taxon>
        <taxon>Pseudomonadati</taxon>
        <taxon>Bacteroidota</taxon>
        <taxon>Sphingobacteriia</taxon>
        <taxon>Sphingobacteriales</taxon>
        <taxon>Sphingobacteriaceae</taxon>
        <taxon>Sphingobacterium</taxon>
    </lineage>
</organism>
<protein>
    <submittedName>
        <fullName evidence="1">Uncharacterized protein</fullName>
    </submittedName>
</protein>
<dbReference type="Proteomes" id="UP000432350">
    <property type="component" value="Unassembled WGS sequence"/>
</dbReference>